<organism evidence="1 2">
    <name type="scientific">Trema orientale</name>
    <name type="common">Charcoal tree</name>
    <name type="synonym">Celtis orientalis</name>
    <dbReference type="NCBI Taxonomy" id="63057"/>
    <lineage>
        <taxon>Eukaryota</taxon>
        <taxon>Viridiplantae</taxon>
        <taxon>Streptophyta</taxon>
        <taxon>Embryophyta</taxon>
        <taxon>Tracheophyta</taxon>
        <taxon>Spermatophyta</taxon>
        <taxon>Magnoliopsida</taxon>
        <taxon>eudicotyledons</taxon>
        <taxon>Gunneridae</taxon>
        <taxon>Pentapetalae</taxon>
        <taxon>rosids</taxon>
        <taxon>fabids</taxon>
        <taxon>Rosales</taxon>
        <taxon>Cannabaceae</taxon>
        <taxon>Trema</taxon>
    </lineage>
</organism>
<dbReference type="EMBL" id="JXTC01000062">
    <property type="protein sequence ID" value="PON92849.1"/>
    <property type="molecule type" value="Genomic_DNA"/>
</dbReference>
<keyword evidence="2" id="KW-1185">Reference proteome</keyword>
<protein>
    <recommendedName>
        <fullName evidence="3">Pentatricopeptide repeat</fullName>
    </recommendedName>
</protein>
<accession>A0A2P5F532</accession>
<dbReference type="AlphaFoldDB" id="A0A2P5F532"/>
<proteinExistence type="predicted"/>
<comment type="caution">
    <text evidence="1">The sequence shown here is derived from an EMBL/GenBank/DDBJ whole genome shotgun (WGS) entry which is preliminary data.</text>
</comment>
<evidence type="ECO:0000313" key="1">
    <source>
        <dbReference type="EMBL" id="PON92849.1"/>
    </source>
</evidence>
<sequence length="116" mass="13207">MGKVIEDRSEFKAKFPYPTQGQVEECDESELGLLCFGDSLYGPSNLMLIRCARKGFVVLATEKRHPWSEITYATVVNGLCEIGETGVALKQLKKMDDNKRIKPFVGCFKEEKWMRP</sequence>
<gene>
    <name evidence="1" type="ORF">TorRG33x02_114470</name>
</gene>
<dbReference type="InParanoid" id="A0A2P5F532"/>
<evidence type="ECO:0008006" key="3">
    <source>
        <dbReference type="Google" id="ProtNLM"/>
    </source>
</evidence>
<name>A0A2P5F532_TREOI</name>
<reference evidence="2" key="1">
    <citation type="submission" date="2016-06" db="EMBL/GenBank/DDBJ databases">
        <title>Parallel loss of symbiosis genes in relatives of nitrogen-fixing non-legume Parasponia.</title>
        <authorList>
            <person name="Van Velzen R."/>
            <person name="Holmer R."/>
            <person name="Bu F."/>
            <person name="Rutten L."/>
            <person name="Van Zeijl A."/>
            <person name="Liu W."/>
            <person name="Santuari L."/>
            <person name="Cao Q."/>
            <person name="Sharma T."/>
            <person name="Shen D."/>
            <person name="Roswanjaya Y."/>
            <person name="Wardhani T."/>
            <person name="Kalhor M.S."/>
            <person name="Jansen J."/>
            <person name="Van den Hoogen J."/>
            <person name="Gungor B."/>
            <person name="Hartog M."/>
            <person name="Hontelez J."/>
            <person name="Verver J."/>
            <person name="Yang W.-C."/>
            <person name="Schijlen E."/>
            <person name="Repin R."/>
            <person name="Schilthuizen M."/>
            <person name="Schranz E."/>
            <person name="Heidstra R."/>
            <person name="Miyata K."/>
            <person name="Fedorova E."/>
            <person name="Kohlen W."/>
            <person name="Bisseling T."/>
            <person name="Smit S."/>
            <person name="Geurts R."/>
        </authorList>
    </citation>
    <scope>NUCLEOTIDE SEQUENCE [LARGE SCALE GENOMIC DNA]</scope>
    <source>
        <strain evidence="2">cv. RG33-2</strain>
    </source>
</reference>
<evidence type="ECO:0000313" key="2">
    <source>
        <dbReference type="Proteomes" id="UP000237000"/>
    </source>
</evidence>
<dbReference type="Proteomes" id="UP000237000">
    <property type="component" value="Unassembled WGS sequence"/>
</dbReference>